<keyword evidence="2" id="KW-1185">Reference proteome</keyword>
<evidence type="ECO:0000313" key="1">
    <source>
        <dbReference type="EMBL" id="AKC91632.1"/>
    </source>
</evidence>
<evidence type="ECO:0000313" key="2">
    <source>
        <dbReference type="Proteomes" id="UP000201190"/>
    </source>
</evidence>
<dbReference type="PIRSF" id="PIRSF016433">
    <property type="entry name" value="Viral_DNA_prim"/>
    <property type="match status" value="1"/>
</dbReference>
<dbReference type="RefSeq" id="YP_009133214.1">
    <property type="nucleotide sequence ID" value="NC_026922.1"/>
</dbReference>
<dbReference type="KEGG" id="vg:24170835"/>
<dbReference type="EMBL" id="KP752043">
    <property type="protein sequence ID" value="AKC91632.1"/>
    <property type="molecule type" value="Genomic_DNA"/>
</dbReference>
<dbReference type="Proteomes" id="UP000201190">
    <property type="component" value="Segment"/>
</dbReference>
<dbReference type="InterPro" id="IPR016658">
    <property type="entry name" value="DNA_primase_LEF1"/>
</dbReference>
<reference evidence="1 2" key="1">
    <citation type="journal article" date="2015" name="Genome Announc.">
        <title>Genome Sequence of an Alphabaculovirus Isolated from the Oak Looper, Lambdina fiscellaria, Contains a Putative 2-Kilobase-Pair Transposable Element Encoding a Transposase and a FLYWCH Domain-Containing Protein.</title>
        <authorList>
            <person name="Rohrmann G.F."/>
            <person name="Erlandson M.A."/>
            <person name="Theilmann D.A."/>
        </authorList>
    </citation>
    <scope>NUCLEOTIDE SEQUENCE [LARGE SCALE GENOMIC DNA]</scope>
    <source>
        <strain evidence="1">GR15</strain>
    </source>
</reference>
<sequence>MLKIIKPRYNEEQARAMWNSVAYNDARCFAFFDGQRWFHPLRAFSTFEKFNLYLRKNKISDVHVKPLPNKGGREWVVDVDFKDGNADRLQLKIEIAHCAFLNFFGESVCRIMHTGNRGVHVWLRIDRFRMNADKSARERYLRIFQKPKNIVLNKATKGSFVYCLCTALTRTDIKTRIIQLSNNAIEKSVKRPAHNFESNKSNNGARQIDIDDRVVDADDMTPTINGNFDYRDHDCVWLIAVLNEYWPTVDSHVFCNQTQIRVPFSYNFKGKRFSFQL</sequence>
<protein>
    <submittedName>
        <fullName evidence="1">Lef1</fullName>
    </submittedName>
</protein>
<dbReference type="OrthoDB" id="18354at10239"/>
<dbReference type="SUPFAM" id="SSF56747">
    <property type="entry name" value="Prim-pol domain"/>
    <property type="match status" value="1"/>
</dbReference>
<organism evidence="1 2">
    <name type="scientific">Lambdina fiscellaria nucleopolyhedrovirus</name>
    <dbReference type="NCBI Taxonomy" id="1642929"/>
    <lineage>
        <taxon>Viruses</taxon>
        <taxon>Viruses incertae sedis</taxon>
        <taxon>Naldaviricetes</taxon>
        <taxon>Lefavirales</taxon>
        <taxon>Baculoviridae</taxon>
        <taxon>Alphabaculovirus</taxon>
        <taxon>Alphabaculovirus lafiscellariae</taxon>
    </lineage>
</organism>
<name>A0A0E3Z5X9_9ABAC</name>
<proteinExistence type="predicted"/>
<accession>A0A0E3Z5X9</accession>
<dbReference type="GeneID" id="24170835"/>